<dbReference type="PANTHER" id="PTHR46609:SF6">
    <property type="entry name" value="EXONUCLEASE, PHAGE-TYPE_RECB, C-TERMINAL DOMAIN-CONTAINING PROTEIN-RELATED"/>
    <property type="match status" value="1"/>
</dbReference>
<sequence length="357" mass="42890">MTPSQFDFDCIARTRYYKRHMENCLKHNYTRDICDKSFNDLHIDRSKYINVVQKSPLWLKLRALSNGTASSLGKYIMGDKWTSEDQLNENWYNKIEQPITQMMEAHMKWGTTYEDLALICFAEQYDVCALQVGTLRVDYFDIHENYKLFFPFLPDLKIEDNSNFHLLISPDGIVTNHKNKKIGMLEIKCMSPFYHLENENNNIIWSHNMENRQWTTVDKIPHVYFIQMCLQALSGIIELEMDLKDTMYFERWSPKGFSIFEIPFQELFMIGILVSELYFSILQRTKNNKKAYPLNEEETQVYSHITKLKKIIFKKIKHKYYDIRDKHPYYDLFQNYYFVTKYSEFTMKKEVKSQCLI</sequence>
<dbReference type="InterPro" id="IPR011335">
    <property type="entry name" value="Restrct_endonuc-II-like"/>
</dbReference>
<evidence type="ECO:0000313" key="2">
    <source>
        <dbReference type="EMBL" id="QHT99653.1"/>
    </source>
</evidence>
<protein>
    <recommendedName>
        <fullName evidence="1">YqaJ viral recombinase domain-containing protein</fullName>
    </recommendedName>
</protein>
<dbReference type="InterPro" id="IPR051703">
    <property type="entry name" value="NF-kappa-B_Signaling_Reg"/>
</dbReference>
<accession>A0A6C0J7P2</accession>
<dbReference type="InterPro" id="IPR019080">
    <property type="entry name" value="YqaJ_viral_recombinase"/>
</dbReference>
<proteinExistence type="predicted"/>
<dbReference type="Pfam" id="PF09588">
    <property type="entry name" value="YqaJ"/>
    <property type="match status" value="1"/>
</dbReference>
<name>A0A6C0J7P2_9ZZZZ</name>
<dbReference type="PANTHER" id="PTHR46609">
    <property type="entry name" value="EXONUCLEASE, PHAGE-TYPE/RECB, C-TERMINAL DOMAIN-CONTAINING PROTEIN"/>
    <property type="match status" value="1"/>
</dbReference>
<dbReference type="InterPro" id="IPR011604">
    <property type="entry name" value="PDDEXK-like_dom_sf"/>
</dbReference>
<dbReference type="AlphaFoldDB" id="A0A6C0J7P2"/>
<organism evidence="2">
    <name type="scientific">viral metagenome</name>
    <dbReference type="NCBI Taxonomy" id="1070528"/>
    <lineage>
        <taxon>unclassified sequences</taxon>
        <taxon>metagenomes</taxon>
        <taxon>organismal metagenomes</taxon>
    </lineage>
</organism>
<dbReference type="EMBL" id="MN740312">
    <property type="protein sequence ID" value="QHT99653.1"/>
    <property type="molecule type" value="Genomic_DNA"/>
</dbReference>
<evidence type="ECO:0000259" key="1">
    <source>
        <dbReference type="Pfam" id="PF09588"/>
    </source>
</evidence>
<reference evidence="2" key="1">
    <citation type="journal article" date="2020" name="Nature">
        <title>Giant virus diversity and host interactions through global metagenomics.</title>
        <authorList>
            <person name="Schulz F."/>
            <person name="Roux S."/>
            <person name="Paez-Espino D."/>
            <person name="Jungbluth S."/>
            <person name="Walsh D.A."/>
            <person name="Denef V.J."/>
            <person name="McMahon K.D."/>
            <person name="Konstantinidis K.T."/>
            <person name="Eloe-Fadrosh E.A."/>
            <person name="Kyrpides N.C."/>
            <person name="Woyke T."/>
        </authorList>
    </citation>
    <scope>NUCLEOTIDE SEQUENCE</scope>
    <source>
        <strain evidence="2">GVMAG-M-3300025727-45</strain>
    </source>
</reference>
<dbReference type="Gene3D" id="3.90.320.10">
    <property type="match status" value="1"/>
</dbReference>
<dbReference type="SUPFAM" id="SSF52980">
    <property type="entry name" value="Restriction endonuclease-like"/>
    <property type="match status" value="1"/>
</dbReference>
<feature type="domain" description="YqaJ viral recombinase" evidence="1">
    <location>
        <begin position="58"/>
        <end position="232"/>
    </location>
</feature>